<feature type="chain" id="PRO_5007163039" evidence="1">
    <location>
        <begin position="22"/>
        <end position="68"/>
    </location>
</feature>
<feature type="signal peptide" evidence="1">
    <location>
        <begin position="1"/>
        <end position="21"/>
    </location>
</feature>
<dbReference type="RefSeq" id="WP_060235459.1">
    <property type="nucleotide sequence ID" value="NZ_LPLU01000095.1"/>
</dbReference>
<protein>
    <submittedName>
        <fullName evidence="2">Uncharacterized protein</fullName>
    </submittedName>
</protein>
<organism evidence="2 3">
    <name type="scientific">Burkholderia ubonensis</name>
    <dbReference type="NCBI Taxonomy" id="101571"/>
    <lineage>
        <taxon>Bacteria</taxon>
        <taxon>Pseudomonadati</taxon>
        <taxon>Pseudomonadota</taxon>
        <taxon>Betaproteobacteria</taxon>
        <taxon>Burkholderiales</taxon>
        <taxon>Burkholderiaceae</taxon>
        <taxon>Burkholderia</taxon>
        <taxon>Burkholderia cepacia complex</taxon>
    </lineage>
</organism>
<evidence type="ECO:0000313" key="3">
    <source>
        <dbReference type="Proteomes" id="UP000065504"/>
    </source>
</evidence>
<evidence type="ECO:0000256" key="1">
    <source>
        <dbReference type="SAM" id="SignalP"/>
    </source>
</evidence>
<dbReference type="Proteomes" id="UP000065504">
    <property type="component" value="Unassembled WGS sequence"/>
</dbReference>
<sequence>MRSFAGWIVVAACLSSTAAMAGGWPERVLSHEARRPAEQLQSTTRDEVVAPGNDVRIVDTHPAGVTTR</sequence>
<name>A0A119USQ0_9BURK</name>
<proteinExistence type="predicted"/>
<dbReference type="AlphaFoldDB" id="A0A119USQ0"/>
<accession>A0A119USQ0</accession>
<evidence type="ECO:0000313" key="2">
    <source>
        <dbReference type="EMBL" id="KWK72882.1"/>
    </source>
</evidence>
<keyword evidence="1" id="KW-0732">Signal</keyword>
<reference evidence="2 3" key="1">
    <citation type="submission" date="2015-11" db="EMBL/GenBank/DDBJ databases">
        <title>Expanding the genomic diversity of Burkholderia species for the development of highly accurate diagnostics.</title>
        <authorList>
            <person name="Sahl J."/>
            <person name="Keim P."/>
            <person name="Wagner D."/>
        </authorList>
    </citation>
    <scope>NUCLEOTIDE SEQUENCE [LARGE SCALE GENOMIC DNA]</scope>
    <source>
        <strain evidence="2 3">MSMB782WGS</strain>
    </source>
</reference>
<comment type="caution">
    <text evidence="2">The sequence shown here is derived from an EMBL/GenBank/DDBJ whole genome shotgun (WGS) entry which is preliminary data.</text>
</comment>
<dbReference type="EMBL" id="LPLU01000095">
    <property type="protein sequence ID" value="KWK72882.1"/>
    <property type="molecule type" value="Genomic_DNA"/>
</dbReference>
<gene>
    <name evidence="2" type="ORF">WM16_17595</name>
</gene>